<dbReference type="InterPro" id="IPR031571">
    <property type="entry name" value="RcpC_dom"/>
</dbReference>
<gene>
    <name evidence="2" type="ORF">J2S42_004375</name>
</gene>
<name>A0AAE3W1P9_9ACTN</name>
<evidence type="ECO:0000259" key="1">
    <source>
        <dbReference type="Pfam" id="PF16976"/>
    </source>
</evidence>
<dbReference type="CDD" id="cd11614">
    <property type="entry name" value="SAF_CpaB_FlgA_like"/>
    <property type="match status" value="1"/>
</dbReference>
<reference evidence="2 3" key="1">
    <citation type="submission" date="2023-07" db="EMBL/GenBank/DDBJ databases">
        <title>Sequencing the genomes of 1000 actinobacteria strains.</title>
        <authorList>
            <person name="Klenk H.-P."/>
        </authorList>
    </citation>
    <scope>NUCLEOTIDE SEQUENCE [LARGE SCALE GENOMIC DNA]</scope>
    <source>
        <strain evidence="2 3">DSM 44709</strain>
    </source>
</reference>
<proteinExistence type="predicted"/>
<evidence type="ECO:0000313" key="3">
    <source>
        <dbReference type="Proteomes" id="UP001240236"/>
    </source>
</evidence>
<dbReference type="AlphaFoldDB" id="A0AAE3W1P9"/>
<dbReference type="RefSeq" id="WP_307241920.1">
    <property type="nucleotide sequence ID" value="NZ_JAUSUZ010000001.1"/>
</dbReference>
<accession>A0AAE3W1P9</accession>
<dbReference type="EMBL" id="JAUSUZ010000001">
    <property type="protein sequence ID" value="MDQ0367706.1"/>
    <property type="molecule type" value="Genomic_DNA"/>
</dbReference>
<feature type="domain" description="Flp pilus assembly protein RcpC/CpaB" evidence="1">
    <location>
        <begin position="117"/>
        <end position="232"/>
    </location>
</feature>
<protein>
    <submittedName>
        <fullName evidence="2">Pilus assembly protein CpaB</fullName>
    </submittedName>
</protein>
<dbReference type="Proteomes" id="UP001240236">
    <property type="component" value="Unassembled WGS sequence"/>
</dbReference>
<organism evidence="2 3">
    <name type="scientific">Catenuloplanes indicus</name>
    <dbReference type="NCBI Taxonomy" id="137267"/>
    <lineage>
        <taxon>Bacteria</taxon>
        <taxon>Bacillati</taxon>
        <taxon>Actinomycetota</taxon>
        <taxon>Actinomycetes</taxon>
        <taxon>Micromonosporales</taxon>
        <taxon>Micromonosporaceae</taxon>
        <taxon>Catenuloplanes</taxon>
    </lineage>
</organism>
<sequence>MSRRILAVFLAIVLAVLGTAAVLYYVNRADDRAVDDVSAVEVLVAQQRIATGTTGTVIRDRQLAVATRMPASSLPEGAVASITPELEKQLVTSTLLPGQLLLRSMFANATETSSGLAIPSDKVAVSFEASMAQQVAGYVRPGAQVALFASYTATANGSKAIGGEGVRGTAVLLPRIEVIAIGEYGSGETTITPQDGAAPDAEPTTLVTVAASTVEAAKIITAANAGAIYLALLTEESDVQAGVGVDDNNVFG</sequence>
<dbReference type="Pfam" id="PF16976">
    <property type="entry name" value="RcpC"/>
    <property type="match status" value="1"/>
</dbReference>
<evidence type="ECO:0000313" key="2">
    <source>
        <dbReference type="EMBL" id="MDQ0367706.1"/>
    </source>
</evidence>
<comment type="caution">
    <text evidence="2">The sequence shown here is derived from an EMBL/GenBank/DDBJ whole genome shotgun (WGS) entry which is preliminary data.</text>
</comment>
<keyword evidence="3" id="KW-1185">Reference proteome</keyword>